<dbReference type="EMBL" id="NXNI01000001">
    <property type="protein sequence ID" value="PCR89112.1"/>
    <property type="molecule type" value="Genomic_DNA"/>
</dbReference>
<dbReference type="OrthoDB" id="293659at2157"/>
<feature type="transmembrane region" description="Helical" evidence="1">
    <location>
        <begin position="345"/>
        <end position="367"/>
    </location>
</feature>
<dbReference type="Proteomes" id="UP000219689">
    <property type="component" value="Unassembled WGS sequence"/>
</dbReference>
<evidence type="ECO:0000313" key="3">
    <source>
        <dbReference type="Proteomes" id="UP000219689"/>
    </source>
</evidence>
<keyword evidence="3" id="KW-1185">Reference proteome</keyword>
<gene>
    <name evidence="2" type="ORF">CP557_00320</name>
</gene>
<keyword evidence="1" id="KW-0812">Transmembrane</keyword>
<name>A0A2A5QQM0_9EURY</name>
<evidence type="ECO:0000313" key="2">
    <source>
        <dbReference type="EMBL" id="PCR89112.1"/>
    </source>
</evidence>
<feature type="transmembrane region" description="Helical" evidence="1">
    <location>
        <begin position="419"/>
        <end position="445"/>
    </location>
</feature>
<feature type="transmembrane region" description="Helical" evidence="1">
    <location>
        <begin position="74"/>
        <end position="91"/>
    </location>
</feature>
<keyword evidence="1" id="KW-0472">Membrane</keyword>
<feature type="transmembrane region" description="Helical" evidence="1">
    <location>
        <begin position="112"/>
        <end position="139"/>
    </location>
</feature>
<feature type="transmembrane region" description="Helical" evidence="1">
    <location>
        <begin position="502"/>
        <end position="528"/>
    </location>
</feature>
<sequence length="537" mass="55507">MTMGTREHVVTIGRLELSRRWRVLSGNTAQLIAIGISALFFVPLGLGGMIGTYLFGSGVASGEIETPLSLTRLGFVYAWLFVAGFGGYRAYATALRPDRLEGYLTTVSHRELLAGLLLAECVVWGAPAILIAVGGSLLFAAGTGSVLSAPLLFLTVCTTLATALTTGFLVSLTIRNAGVRSKLLTRLRSVLFGLLAIAYFGVIFTQSFASVLEPLYHLLEPTPIGWYGDLALVGSVSGASIGRSAGTLLASGAFLLASAAALPRLAAGVWYADGVHIEHEAEPESSSTGNRLSGLLPQPVLGVATADWKRARRAPITLTFAVYPLFLLISPVMNAVQTGTIGRGLPIWIVCFGPWIAGALFALNVVGNEGAALPATLLSRAPGRALVVGHVVAGVLLVGPVTLVTVVGLGVASPHTMGAVVTLAVSALVLTVFAGPIATGIGAIFPRFEEVSVSRSTEAIVPSMLAFTAYSLVVFLVAMPTLVAHSSIVGHAIASAIGPSQAVVRIVGTIASCTLAAIAGLLSAAYAVRRVEGFHFD</sequence>
<evidence type="ECO:0000256" key="1">
    <source>
        <dbReference type="SAM" id="Phobius"/>
    </source>
</evidence>
<feature type="transmembrane region" description="Helical" evidence="1">
    <location>
        <begin position="248"/>
        <end position="272"/>
    </location>
</feature>
<organism evidence="2 3">
    <name type="scientific">Natrinema ejinorense</name>
    <dbReference type="NCBI Taxonomy" id="373386"/>
    <lineage>
        <taxon>Archaea</taxon>
        <taxon>Methanobacteriati</taxon>
        <taxon>Methanobacteriota</taxon>
        <taxon>Stenosarchaea group</taxon>
        <taxon>Halobacteria</taxon>
        <taxon>Halobacteriales</taxon>
        <taxon>Natrialbaceae</taxon>
        <taxon>Natrinema</taxon>
    </lineage>
</organism>
<feature type="transmembrane region" description="Helical" evidence="1">
    <location>
        <begin position="190"/>
        <end position="212"/>
    </location>
</feature>
<accession>A0A2A5QQM0</accession>
<feature type="transmembrane region" description="Helical" evidence="1">
    <location>
        <begin position="29"/>
        <end position="54"/>
    </location>
</feature>
<proteinExistence type="predicted"/>
<feature type="transmembrane region" description="Helical" evidence="1">
    <location>
        <begin position="387"/>
        <end position="412"/>
    </location>
</feature>
<reference evidence="2 3" key="1">
    <citation type="submission" date="2017-09" db="EMBL/GenBank/DDBJ databases">
        <title>Genome sequences of Natrinema ejinorence JCM 13890T.</title>
        <authorList>
            <person name="Roh S.W."/>
            <person name="Kim Y.B."/>
            <person name="Kim J.Y."/>
        </authorList>
    </citation>
    <scope>NUCLEOTIDE SEQUENCE [LARGE SCALE GENOMIC DNA]</scope>
    <source>
        <strain evidence="2 3">JCM 13890</strain>
    </source>
</reference>
<keyword evidence="1" id="KW-1133">Transmembrane helix</keyword>
<feature type="transmembrane region" description="Helical" evidence="1">
    <location>
        <begin position="151"/>
        <end position="170"/>
    </location>
</feature>
<comment type="caution">
    <text evidence="2">The sequence shown here is derived from an EMBL/GenBank/DDBJ whole genome shotgun (WGS) entry which is preliminary data.</text>
</comment>
<protein>
    <submittedName>
        <fullName evidence="2">Uncharacterized protein</fullName>
    </submittedName>
</protein>
<dbReference type="AlphaFoldDB" id="A0A2A5QQM0"/>
<feature type="transmembrane region" description="Helical" evidence="1">
    <location>
        <begin position="314"/>
        <end position="333"/>
    </location>
</feature>
<feature type="transmembrane region" description="Helical" evidence="1">
    <location>
        <begin position="465"/>
        <end position="490"/>
    </location>
</feature>